<organism evidence="3 4">
    <name type="scientific">Rhodoferax ferrireducens</name>
    <dbReference type="NCBI Taxonomy" id="192843"/>
    <lineage>
        <taxon>Bacteria</taxon>
        <taxon>Pseudomonadati</taxon>
        <taxon>Pseudomonadota</taxon>
        <taxon>Betaproteobacteria</taxon>
        <taxon>Burkholderiales</taxon>
        <taxon>Comamonadaceae</taxon>
        <taxon>Rhodoferax</taxon>
    </lineage>
</organism>
<gene>
    <name evidence="3" type="ORF">BWK72_17945</name>
</gene>
<protein>
    <submittedName>
        <fullName evidence="3">Transcriptional regulator</fullName>
    </submittedName>
</protein>
<keyword evidence="1" id="KW-0238">DNA-binding</keyword>
<dbReference type="Proteomes" id="UP000192505">
    <property type="component" value="Unassembled WGS sequence"/>
</dbReference>
<dbReference type="PROSITE" id="PS50943">
    <property type="entry name" value="HTH_CROC1"/>
    <property type="match status" value="1"/>
</dbReference>
<evidence type="ECO:0000259" key="2">
    <source>
        <dbReference type="PROSITE" id="PS50943"/>
    </source>
</evidence>
<name>A0A1W9KQ20_9BURK</name>
<dbReference type="CDD" id="cd00093">
    <property type="entry name" value="HTH_XRE"/>
    <property type="match status" value="1"/>
</dbReference>
<evidence type="ECO:0000313" key="4">
    <source>
        <dbReference type="Proteomes" id="UP000192505"/>
    </source>
</evidence>
<evidence type="ECO:0000256" key="1">
    <source>
        <dbReference type="ARBA" id="ARBA00023125"/>
    </source>
</evidence>
<dbReference type="EMBL" id="MTEI01000019">
    <property type="protein sequence ID" value="OQW86256.1"/>
    <property type="molecule type" value="Genomic_DNA"/>
</dbReference>
<dbReference type="SMART" id="SM00530">
    <property type="entry name" value="HTH_XRE"/>
    <property type="match status" value="1"/>
</dbReference>
<dbReference type="NCBIfam" id="NF010465">
    <property type="entry name" value="PRK13890.1"/>
    <property type="match status" value="1"/>
</dbReference>
<dbReference type="GO" id="GO:0005829">
    <property type="term" value="C:cytosol"/>
    <property type="evidence" value="ECO:0007669"/>
    <property type="project" value="TreeGrafter"/>
</dbReference>
<accession>A0A1W9KQ20</accession>
<dbReference type="PANTHER" id="PTHR46797:SF1">
    <property type="entry name" value="METHYLPHOSPHONATE SYNTHASE"/>
    <property type="match status" value="1"/>
</dbReference>
<dbReference type="GO" id="GO:0003700">
    <property type="term" value="F:DNA-binding transcription factor activity"/>
    <property type="evidence" value="ECO:0007669"/>
    <property type="project" value="TreeGrafter"/>
</dbReference>
<dbReference type="InterPro" id="IPR001387">
    <property type="entry name" value="Cro/C1-type_HTH"/>
</dbReference>
<dbReference type="GO" id="GO:0003677">
    <property type="term" value="F:DNA binding"/>
    <property type="evidence" value="ECO:0007669"/>
    <property type="project" value="UniProtKB-KW"/>
</dbReference>
<sequence length="125" mass="13879">MYNQILFTNVLRLLEELGMTKNELAQKSGISVSFLSDLTNGKANPSLKVMEAIADALDTPLPTLLELTDLDRATLDALAGGHAPRSLPEGFLRVSAILTEFQAYTVRQWDQENRKHLQDKKPNKG</sequence>
<dbReference type="Gene3D" id="1.10.260.40">
    <property type="entry name" value="lambda repressor-like DNA-binding domains"/>
    <property type="match status" value="1"/>
</dbReference>
<dbReference type="PANTHER" id="PTHR46797">
    <property type="entry name" value="HTH-TYPE TRANSCRIPTIONAL REGULATOR"/>
    <property type="match status" value="1"/>
</dbReference>
<dbReference type="AlphaFoldDB" id="A0A1W9KQ20"/>
<comment type="caution">
    <text evidence="3">The sequence shown here is derived from an EMBL/GenBank/DDBJ whole genome shotgun (WGS) entry which is preliminary data.</text>
</comment>
<dbReference type="InterPro" id="IPR010982">
    <property type="entry name" value="Lambda_DNA-bd_dom_sf"/>
</dbReference>
<feature type="domain" description="HTH cro/C1-type" evidence="2">
    <location>
        <begin position="10"/>
        <end position="64"/>
    </location>
</feature>
<evidence type="ECO:0000313" key="3">
    <source>
        <dbReference type="EMBL" id="OQW86256.1"/>
    </source>
</evidence>
<dbReference type="InterPro" id="IPR050807">
    <property type="entry name" value="TransReg_Diox_bact_type"/>
</dbReference>
<reference evidence="3 4" key="1">
    <citation type="submission" date="2017-01" db="EMBL/GenBank/DDBJ databases">
        <title>Novel large sulfur bacteria in the metagenomes of groundwater-fed chemosynthetic microbial mats in the Lake Huron basin.</title>
        <authorList>
            <person name="Sharrar A.M."/>
            <person name="Flood B.E."/>
            <person name="Bailey J.V."/>
            <person name="Jones D.S."/>
            <person name="Biddanda B."/>
            <person name="Ruberg S.A."/>
            <person name="Marcus D.N."/>
            <person name="Dick G.J."/>
        </authorList>
    </citation>
    <scope>NUCLEOTIDE SEQUENCE [LARGE SCALE GENOMIC DNA]</scope>
    <source>
        <strain evidence="3">A7</strain>
    </source>
</reference>
<proteinExistence type="predicted"/>
<dbReference type="SUPFAM" id="SSF47413">
    <property type="entry name" value="lambda repressor-like DNA-binding domains"/>
    <property type="match status" value="1"/>
</dbReference>
<dbReference type="Pfam" id="PF01381">
    <property type="entry name" value="HTH_3"/>
    <property type="match status" value="1"/>
</dbReference>